<evidence type="ECO:0000313" key="14">
    <source>
        <dbReference type="EMBL" id="MBK1726232.1"/>
    </source>
</evidence>
<gene>
    <name evidence="14" type="ORF">CKO13_04170</name>
</gene>
<dbReference type="PRINTS" id="PR00161">
    <property type="entry name" value="NIHGNASECYTB"/>
</dbReference>
<evidence type="ECO:0000256" key="8">
    <source>
        <dbReference type="ARBA" id="ARBA00022982"/>
    </source>
</evidence>
<evidence type="ECO:0000256" key="4">
    <source>
        <dbReference type="ARBA" id="ARBA00022475"/>
    </source>
</evidence>
<feature type="domain" description="Cytochrome b561 bacterial/Ni-hydrogenase" evidence="13">
    <location>
        <begin position="7"/>
        <end position="194"/>
    </location>
</feature>
<evidence type="ECO:0000256" key="11">
    <source>
        <dbReference type="ARBA" id="ARBA00023136"/>
    </source>
</evidence>
<protein>
    <submittedName>
        <fullName evidence="14">Cytochrome B</fullName>
    </submittedName>
</protein>
<name>A0ABS1E562_9GAMM</name>
<keyword evidence="6 12" id="KW-0812">Transmembrane</keyword>
<keyword evidence="8" id="KW-0249">Electron transport</keyword>
<proteinExistence type="inferred from homology"/>
<keyword evidence="11 12" id="KW-0472">Membrane</keyword>
<evidence type="ECO:0000256" key="2">
    <source>
        <dbReference type="ARBA" id="ARBA00008622"/>
    </source>
</evidence>
<dbReference type="Gene3D" id="1.20.950.20">
    <property type="entry name" value="Transmembrane di-heme cytochromes, Chain C"/>
    <property type="match status" value="1"/>
</dbReference>
<feature type="transmembrane region" description="Helical" evidence="12">
    <location>
        <begin position="12"/>
        <end position="30"/>
    </location>
</feature>
<dbReference type="SUPFAM" id="SSF81342">
    <property type="entry name" value="Transmembrane di-heme cytochromes"/>
    <property type="match status" value="1"/>
</dbReference>
<accession>A0ABS1E562</accession>
<dbReference type="Proteomes" id="UP000738126">
    <property type="component" value="Unassembled WGS sequence"/>
</dbReference>
<feature type="transmembrane region" description="Helical" evidence="12">
    <location>
        <begin position="115"/>
        <end position="138"/>
    </location>
</feature>
<evidence type="ECO:0000256" key="10">
    <source>
        <dbReference type="ARBA" id="ARBA00023004"/>
    </source>
</evidence>
<dbReference type="InterPro" id="IPR011577">
    <property type="entry name" value="Cyt_b561_bac/Ni-Hgenase"/>
</dbReference>
<evidence type="ECO:0000256" key="1">
    <source>
        <dbReference type="ARBA" id="ARBA00004651"/>
    </source>
</evidence>
<evidence type="ECO:0000256" key="6">
    <source>
        <dbReference type="ARBA" id="ARBA00022692"/>
    </source>
</evidence>
<evidence type="ECO:0000256" key="12">
    <source>
        <dbReference type="SAM" id="Phobius"/>
    </source>
</evidence>
<keyword evidence="15" id="KW-1185">Reference proteome</keyword>
<evidence type="ECO:0000256" key="7">
    <source>
        <dbReference type="ARBA" id="ARBA00022723"/>
    </source>
</evidence>
<keyword evidence="3" id="KW-0813">Transport</keyword>
<dbReference type="PANTHER" id="PTHR30485:SF1">
    <property type="entry name" value="CYTOCHROME YDHU-RELATED"/>
    <property type="match status" value="1"/>
</dbReference>
<evidence type="ECO:0000313" key="15">
    <source>
        <dbReference type="Proteomes" id="UP000738126"/>
    </source>
</evidence>
<dbReference type="InterPro" id="IPR000516">
    <property type="entry name" value="Ni-dep_Hydgase_cyt-B"/>
</dbReference>
<reference evidence="14 15" key="1">
    <citation type="journal article" date="2020" name="Microorganisms">
        <title>Osmotic Adaptation and Compatible Solute Biosynthesis of Phototrophic Bacteria as Revealed from Genome Analyses.</title>
        <authorList>
            <person name="Imhoff J.F."/>
            <person name="Rahn T."/>
            <person name="Kunzel S."/>
            <person name="Keller A."/>
            <person name="Neulinger S.C."/>
        </authorList>
    </citation>
    <scope>NUCLEOTIDE SEQUENCE [LARGE SCALE GENOMIC DNA]</scope>
    <source>
        <strain evidence="14 15">DSM 15116</strain>
    </source>
</reference>
<dbReference type="InterPro" id="IPR051542">
    <property type="entry name" value="Hydrogenase_cytochrome"/>
</dbReference>
<evidence type="ECO:0000256" key="9">
    <source>
        <dbReference type="ARBA" id="ARBA00022989"/>
    </source>
</evidence>
<evidence type="ECO:0000259" key="13">
    <source>
        <dbReference type="Pfam" id="PF01292"/>
    </source>
</evidence>
<keyword evidence="4" id="KW-1003">Cell membrane</keyword>
<feature type="transmembrane region" description="Helical" evidence="12">
    <location>
        <begin position="150"/>
        <end position="176"/>
    </location>
</feature>
<comment type="similarity">
    <text evidence="2">Belongs to the HupC/HyaC/HydC family.</text>
</comment>
<sequence>MSKPRIFTGFERFWHWMQAVLIFGLLLTGLEMHGVYRLFGFGAAFSAHVVLAVTLIVLWAFAIFWHLTTGEWRQYVPREAGLLRMAGYYGYGIFSGEPKPFAKTAAAKHNPLQRLAYFVFKAAIAPALWITGLLMLFYDAWRDSALGGVLPLYGLAGVHVAATFAMLVFIVAHVYIAATTGSPWYAYLKSMVTGYQEGRE</sequence>
<feature type="transmembrane region" description="Helical" evidence="12">
    <location>
        <begin position="36"/>
        <end position="65"/>
    </location>
</feature>
<dbReference type="Pfam" id="PF01292">
    <property type="entry name" value="Ni_hydr_CYTB"/>
    <property type="match status" value="1"/>
</dbReference>
<organism evidence="14 15">
    <name type="scientific">Halorhodospira neutriphila</name>
    <dbReference type="NCBI Taxonomy" id="168379"/>
    <lineage>
        <taxon>Bacteria</taxon>
        <taxon>Pseudomonadati</taxon>
        <taxon>Pseudomonadota</taxon>
        <taxon>Gammaproteobacteria</taxon>
        <taxon>Chromatiales</taxon>
        <taxon>Ectothiorhodospiraceae</taxon>
        <taxon>Halorhodospira</taxon>
    </lineage>
</organism>
<evidence type="ECO:0000256" key="5">
    <source>
        <dbReference type="ARBA" id="ARBA00022617"/>
    </source>
</evidence>
<keyword evidence="7" id="KW-0479">Metal-binding</keyword>
<dbReference type="EMBL" id="NRSH01000030">
    <property type="protein sequence ID" value="MBK1726232.1"/>
    <property type="molecule type" value="Genomic_DNA"/>
</dbReference>
<evidence type="ECO:0000256" key="3">
    <source>
        <dbReference type="ARBA" id="ARBA00022448"/>
    </source>
</evidence>
<dbReference type="PANTHER" id="PTHR30485">
    <property type="entry name" value="NI/FE-HYDROGENASE 1 B-TYPE CYTOCHROME SUBUNIT"/>
    <property type="match status" value="1"/>
</dbReference>
<dbReference type="InterPro" id="IPR016174">
    <property type="entry name" value="Di-haem_cyt_TM"/>
</dbReference>
<keyword evidence="5" id="KW-0349">Heme</keyword>
<dbReference type="RefSeq" id="WP_200257112.1">
    <property type="nucleotide sequence ID" value="NZ_NRSH01000030.1"/>
</dbReference>
<comment type="caution">
    <text evidence="14">The sequence shown here is derived from an EMBL/GenBank/DDBJ whole genome shotgun (WGS) entry which is preliminary data.</text>
</comment>
<keyword evidence="10" id="KW-0408">Iron</keyword>
<keyword evidence="9 12" id="KW-1133">Transmembrane helix</keyword>
<comment type="subcellular location">
    <subcellularLocation>
        <location evidence="1">Cell membrane</location>
        <topology evidence="1">Multi-pass membrane protein</topology>
    </subcellularLocation>
</comment>